<feature type="compositionally biased region" description="Basic and acidic residues" evidence="1">
    <location>
        <begin position="29"/>
        <end position="38"/>
    </location>
</feature>
<comment type="caution">
    <text evidence="2">The sequence shown here is derived from an EMBL/GenBank/DDBJ whole genome shotgun (WGS) entry which is preliminary data.</text>
</comment>
<name>A0A1V6V6Y5_9EURO</name>
<feature type="region of interest" description="Disordered" evidence="1">
    <location>
        <begin position="16"/>
        <end position="38"/>
    </location>
</feature>
<dbReference type="Proteomes" id="UP000191500">
    <property type="component" value="Unassembled WGS sequence"/>
</dbReference>
<accession>A0A1V6V6Y5</accession>
<gene>
    <name evidence="2" type="ORF">PENCOP_c001G03591</name>
</gene>
<protein>
    <submittedName>
        <fullName evidence="2">Uncharacterized protein</fullName>
    </submittedName>
</protein>
<sequence length="99" mass="11650">MFLLLLRKLWIRRRRPDTHQSSTSLTTPKEVESQDKESFIPETVTLTPQHDERGQLANQLAALAATWNLNQQRWYLSQNSWNNQSNQKKKKNLSTIFVV</sequence>
<proteinExistence type="predicted"/>
<keyword evidence="3" id="KW-1185">Reference proteome</keyword>
<reference evidence="3" key="1">
    <citation type="journal article" date="2017" name="Nat. Microbiol.">
        <title>Global analysis of biosynthetic gene clusters reveals vast potential of secondary metabolite production in Penicillium species.</title>
        <authorList>
            <person name="Nielsen J.C."/>
            <person name="Grijseels S."/>
            <person name="Prigent S."/>
            <person name="Ji B."/>
            <person name="Dainat J."/>
            <person name="Nielsen K.F."/>
            <person name="Frisvad J.C."/>
            <person name="Workman M."/>
            <person name="Nielsen J."/>
        </authorList>
    </citation>
    <scope>NUCLEOTIDE SEQUENCE [LARGE SCALE GENOMIC DNA]</scope>
    <source>
        <strain evidence="3">IBT 31321</strain>
    </source>
</reference>
<evidence type="ECO:0000256" key="1">
    <source>
        <dbReference type="SAM" id="MobiDB-lite"/>
    </source>
</evidence>
<organism evidence="2 3">
    <name type="scientific">Penicillium coprophilum</name>
    <dbReference type="NCBI Taxonomy" id="36646"/>
    <lineage>
        <taxon>Eukaryota</taxon>
        <taxon>Fungi</taxon>
        <taxon>Dikarya</taxon>
        <taxon>Ascomycota</taxon>
        <taxon>Pezizomycotina</taxon>
        <taxon>Eurotiomycetes</taxon>
        <taxon>Eurotiomycetidae</taxon>
        <taxon>Eurotiales</taxon>
        <taxon>Aspergillaceae</taxon>
        <taxon>Penicillium</taxon>
    </lineage>
</organism>
<evidence type="ECO:0000313" key="2">
    <source>
        <dbReference type="EMBL" id="OQE46348.1"/>
    </source>
</evidence>
<dbReference type="AlphaFoldDB" id="A0A1V6V6Y5"/>
<dbReference type="EMBL" id="MDDG01000001">
    <property type="protein sequence ID" value="OQE46348.1"/>
    <property type="molecule type" value="Genomic_DNA"/>
</dbReference>
<evidence type="ECO:0000313" key="3">
    <source>
        <dbReference type="Proteomes" id="UP000191500"/>
    </source>
</evidence>